<feature type="transmembrane region" description="Helical" evidence="1">
    <location>
        <begin position="62"/>
        <end position="80"/>
    </location>
</feature>
<evidence type="ECO:0000313" key="3">
    <source>
        <dbReference type="Proteomes" id="UP000323521"/>
    </source>
</evidence>
<evidence type="ECO:0008006" key="4">
    <source>
        <dbReference type="Google" id="ProtNLM"/>
    </source>
</evidence>
<feature type="transmembrane region" description="Helical" evidence="1">
    <location>
        <begin position="124"/>
        <end position="145"/>
    </location>
</feature>
<dbReference type="KEGG" id="fwa:DCMF_02735"/>
<keyword evidence="1" id="KW-0472">Membrane</keyword>
<dbReference type="RefSeq" id="WP_148133023.1">
    <property type="nucleotide sequence ID" value="NZ_CP017634.1"/>
</dbReference>
<proteinExistence type="predicted"/>
<dbReference type="EMBL" id="CP017634">
    <property type="protein sequence ID" value="ATW23857.1"/>
    <property type="molecule type" value="Genomic_DNA"/>
</dbReference>
<keyword evidence="3" id="KW-1185">Reference proteome</keyword>
<accession>A0A3G1KN26</accession>
<protein>
    <recommendedName>
        <fullName evidence="4">DUF1440 domain-containing protein</fullName>
    </recommendedName>
</protein>
<organism evidence="2 3">
    <name type="scientific">Formimonas warabiya</name>
    <dbReference type="NCBI Taxonomy" id="1761012"/>
    <lineage>
        <taxon>Bacteria</taxon>
        <taxon>Bacillati</taxon>
        <taxon>Bacillota</taxon>
        <taxon>Clostridia</taxon>
        <taxon>Eubacteriales</taxon>
        <taxon>Peptococcaceae</taxon>
        <taxon>Candidatus Formimonas</taxon>
    </lineage>
</organism>
<gene>
    <name evidence="2" type="ORF">DCMF_02735</name>
</gene>
<feature type="transmembrane region" description="Helical" evidence="1">
    <location>
        <begin position="92"/>
        <end position="112"/>
    </location>
</feature>
<dbReference type="Proteomes" id="UP000323521">
    <property type="component" value="Chromosome"/>
</dbReference>
<evidence type="ECO:0000313" key="2">
    <source>
        <dbReference type="EMBL" id="ATW23857.1"/>
    </source>
</evidence>
<keyword evidence="1" id="KW-1133">Transmembrane helix</keyword>
<reference evidence="2 3" key="1">
    <citation type="submission" date="2016-10" db="EMBL/GenBank/DDBJ databases">
        <title>Complete Genome Sequence of Peptococcaceae strain DCMF.</title>
        <authorList>
            <person name="Edwards R.J."/>
            <person name="Holland S.I."/>
            <person name="Deshpande N.P."/>
            <person name="Wong Y.K."/>
            <person name="Ertan H."/>
            <person name="Manefield M."/>
            <person name="Russell T.L."/>
            <person name="Lee M.J."/>
        </authorList>
    </citation>
    <scope>NUCLEOTIDE SEQUENCE [LARGE SCALE GENOMIC DNA]</scope>
    <source>
        <strain evidence="2 3">DCMF</strain>
    </source>
</reference>
<keyword evidence="1" id="KW-0812">Transmembrane</keyword>
<feature type="transmembrane region" description="Helical" evidence="1">
    <location>
        <begin position="7"/>
        <end position="31"/>
    </location>
</feature>
<name>A0A3G1KN26_FORW1</name>
<dbReference type="OrthoDB" id="1796762at2"/>
<dbReference type="AlphaFoldDB" id="A0A3G1KN26"/>
<evidence type="ECO:0000256" key="1">
    <source>
        <dbReference type="SAM" id="Phobius"/>
    </source>
</evidence>
<sequence length="151" mass="16868">MNLNDRMTIGFVSGVIGGIAMLIPDFILYRIGVSKTLFLDWSSVLMYGHITKNISEAVLAEASHLVFTGFLGIFFVFLVFRILNKQNYFLKGLLYSLFVWFTLNALSIFFYLPGLSTSTLGNVITDIIGSAAYGLVLAAVSKWIYERTKLT</sequence>